<keyword evidence="5" id="KW-1185">Reference proteome</keyword>
<feature type="transmembrane region" description="Helical" evidence="1">
    <location>
        <begin position="43"/>
        <end position="62"/>
    </location>
</feature>
<evidence type="ECO:0000313" key="3">
    <source>
        <dbReference type="EMBL" id="SEL55017.1"/>
    </source>
</evidence>
<name>A0A1H7R659_9LACT</name>
<evidence type="ECO:0000256" key="1">
    <source>
        <dbReference type="SAM" id="Phobius"/>
    </source>
</evidence>
<dbReference type="EMBL" id="BJUX01000031">
    <property type="protein sequence ID" value="GEK90057.1"/>
    <property type="molecule type" value="Genomic_DNA"/>
</dbReference>
<dbReference type="RefSeq" id="WP_091486693.1">
    <property type="nucleotide sequence ID" value="NZ_BJUX01000031.1"/>
</dbReference>
<feature type="transmembrane region" description="Helical" evidence="1">
    <location>
        <begin position="78"/>
        <end position="100"/>
    </location>
</feature>
<gene>
    <name evidence="2" type="ORF">APU01nite_20960</name>
    <name evidence="3" type="ORF">SAMN04488100_10398</name>
</gene>
<dbReference type="STRING" id="426703.SAMN04488100_10398"/>
<accession>A0A1H7R659</accession>
<keyword evidence="1" id="KW-1133">Transmembrane helix</keyword>
<keyword evidence="1" id="KW-0812">Transmembrane</keyword>
<reference evidence="2 5" key="2">
    <citation type="submission" date="2019-07" db="EMBL/GenBank/DDBJ databases">
        <title>Whole genome shotgun sequence of Alkalibacterium putridalgicola NBRC 103243.</title>
        <authorList>
            <person name="Hosoyama A."/>
            <person name="Uohara A."/>
            <person name="Ohji S."/>
            <person name="Ichikawa N."/>
        </authorList>
    </citation>
    <scope>NUCLEOTIDE SEQUENCE [LARGE SCALE GENOMIC DNA]</scope>
    <source>
        <strain evidence="2 5">NBRC 103243</strain>
    </source>
</reference>
<feature type="transmembrane region" description="Helical" evidence="1">
    <location>
        <begin position="112"/>
        <end position="132"/>
    </location>
</feature>
<proteinExistence type="predicted"/>
<protein>
    <submittedName>
        <fullName evidence="3">Uncharacterized protein</fullName>
    </submittedName>
</protein>
<sequence length="161" mass="18902">MREILKLNELSEQEKLQRYKVMYTMPSLAILMLLLSADFNYIFMSFIVVAFILIELIIFGLMDSKYDYSLSGFLKDSLYLMLSSFVVTYIAVPLIFSVVTKNINLSDTILNGLNFSVSMFLLYGSWFTIVALQSKVKKKTERWKWEITRIFYDNKKFDKAQ</sequence>
<keyword evidence="1" id="KW-0472">Membrane</keyword>
<reference evidence="3 4" key="1">
    <citation type="submission" date="2016-10" db="EMBL/GenBank/DDBJ databases">
        <authorList>
            <person name="de Groot N.N."/>
        </authorList>
    </citation>
    <scope>NUCLEOTIDE SEQUENCE [LARGE SCALE GENOMIC DNA]</scope>
    <source>
        <strain evidence="3 4">DSM 19182</strain>
    </source>
</reference>
<evidence type="ECO:0000313" key="5">
    <source>
        <dbReference type="Proteomes" id="UP000321425"/>
    </source>
</evidence>
<dbReference type="AlphaFoldDB" id="A0A1H7R659"/>
<dbReference type="Proteomes" id="UP000321425">
    <property type="component" value="Unassembled WGS sequence"/>
</dbReference>
<evidence type="ECO:0000313" key="4">
    <source>
        <dbReference type="Proteomes" id="UP000198548"/>
    </source>
</evidence>
<organism evidence="3 4">
    <name type="scientific">Alkalibacterium putridalgicola</name>
    <dbReference type="NCBI Taxonomy" id="426703"/>
    <lineage>
        <taxon>Bacteria</taxon>
        <taxon>Bacillati</taxon>
        <taxon>Bacillota</taxon>
        <taxon>Bacilli</taxon>
        <taxon>Lactobacillales</taxon>
        <taxon>Carnobacteriaceae</taxon>
        <taxon>Alkalibacterium</taxon>
    </lineage>
</organism>
<dbReference type="Proteomes" id="UP000198548">
    <property type="component" value="Unassembled WGS sequence"/>
</dbReference>
<dbReference type="EMBL" id="FOBL01000003">
    <property type="protein sequence ID" value="SEL55017.1"/>
    <property type="molecule type" value="Genomic_DNA"/>
</dbReference>
<dbReference type="OrthoDB" id="2165930at2"/>
<evidence type="ECO:0000313" key="2">
    <source>
        <dbReference type="EMBL" id="GEK90057.1"/>
    </source>
</evidence>